<organism evidence="1 2">
    <name type="scientific">Bombardia bombarda</name>
    <dbReference type="NCBI Taxonomy" id="252184"/>
    <lineage>
        <taxon>Eukaryota</taxon>
        <taxon>Fungi</taxon>
        <taxon>Dikarya</taxon>
        <taxon>Ascomycota</taxon>
        <taxon>Pezizomycotina</taxon>
        <taxon>Sordariomycetes</taxon>
        <taxon>Sordariomycetidae</taxon>
        <taxon>Sordariales</taxon>
        <taxon>Lasiosphaeriaceae</taxon>
        <taxon>Bombardia</taxon>
    </lineage>
</organism>
<sequence>MSFPCFPDLGDQAEQSAAASLAVPGRWEWRAGRLLGKQHRAAERRIWGSAVRERECFHEWNLVIILSNDYTITKIVHKHDKGPMLIQDAIQNPTKPGSREKGTVPVTGVSILAWRPCLTKTCLARFGLDISSIVELIHCVSPWHCLPIRQCVTPLCLPPAFPMLSQPNQFEGFFEIRPVGLQFSLGHTVSDGGSLIITK</sequence>
<dbReference type="Proteomes" id="UP001174934">
    <property type="component" value="Unassembled WGS sequence"/>
</dbReference>
<gene>
    <name evidence="1" type="ORF">B0T17DRAFT_601701</name>
</gene>
<keyword evidence="2" id="KW-1185">Reference proteome</keyword>
<protein>
    <submittedName>
        <fullName evidence="1">Uncharacterized protein</fullName>
    </submittedName>
</protein>
<reference evidence="1" key="1">
    <citation type="submission" date="2023-06" db="EMBL/GenBank/DDBJ databases">
        <title>Genome-scale phylogeny and comparative genomics of the fungal order Sordariales.</title>
        <authorList>
            <consortium name="Lawrence Berkeley National Laboratory"/>
            <person name="Hensen N."/>
            <person name="Bonometti L."/>
            <person name="Westerberg I."/>
            <person name="Brannstrom I.O."/>
            <person name="Guillou S."/>
            <person name="Cros-Aarteil S."/>
            <person name="Calhoun S."/>
            <person name="Haridas S."/>
            <person name="Kuo A."/>
            <person name="Mondo S."/>
            <person name="Pangilinan J."/>
            <person name="Riley R."/>
            <person name="LaButti K."/>
            <person name="Andreopoulos B."/>
            <person name="Lipzen A."/>
            <person name="Chen C."/>
            <person name="Yanf M."/>
            <person name="Daum C."/>
            <person name="Ng V."/>
            <person name="Clum A."/>
            <person name="Steindorff A."/>
            <person name="Ohm R."/>
            <person name="Martin F."/>
            <person name="Silar P."/>
            <person name="Natvig D."/>
            <person name="Lalanne C."/>
            <person name="Gautier V."/>
            <person name="Ament-velasquez S.L."/>
            <person name="Kruys A."/>
            <person name="Hutchinson M.I."/>
            <person name="Powell A.J."/>
            <person name="Barry K."/>
            <person name="Miller A.N."/>
            <person name="Grigoriev I.V."/>
            <person name="Debuchy R."/>
            <person name="Gladieux P."/>
            <person name="Thoren M.H."/>
            <person name="Johannesson H."/>
        </authorList>
    </citation>
    <scope>NUCLEOTIDE SEQUENCE</scope>
    <source>
        <strain evidence="1">SMH3391-2</strain>
    </source>
</reference>
<proteinExistence type="predicted"/>
<evidence type="ECO:0000313" key="2">
    <source>
        <dbReference type="Proteomes" id="UP001174934"/>
    </source>
</evidence>
<accession>A0AA39WI19</accession>
<comment type="caution">
    <text evidence="1">The sequence shown here is derived from an EMBL/GenBank/DDBJ whole genome shotgun (WGS) entry which is preliminary data.</text>
</comment>
<name>A0AA39WI19_9PEZI</name>
<evidence type="ECO:0000313" key="1">
    <source>
        <dbReference type="EMBL" id="KAK0615791.1"/>
    </source>
</evidence>
<dbReference type="EMBL" id="JAULSR010000006">
    <property type="protein sequence ID" value="KAK0615791.1"/>
    <property type="molecule type" value="Genomic_DNA"/>
</dbReference>
<dbReference type="AlphaFoldDB" id="A0AA39WI19"/>